<reference evidence="2 3" key="1">
    <citation type="submission" date="2018-03" db="EMBL/GenBank/DDBJ databases">
        <title>The draft genome of Mesorhizobium soli JCM 19897.</title>
        <authorList>
            <person name="Li L."/>
            <person name="Liu L."/>
            <person name="Liang L."/>
            <person name="Wang T."/>
            <person name="Zhang X."/>
        </authorList>
    </citation>
    <scope>NUCLEOTIDE SEQUENCE [LARGE SCALE GENOMIC DNA]</scope>
    <source>
        <strain evidence="2 3">JCM 19897</strain>
    </source>
</reference>
<proteinExistence type="predicted"/>
<feature type="region of interest" description="Disordered" evidence="1">
    <location>
        <begin position="50"/>
        <end position="69"/>
    </location>
</feature>
<dbReference type="AlphaFoldDB" id="A0A2P7SA11"/>
<evidence type="ECO:0000313" key="3">
    <source>
        <dbReference type="Proteomes" id="UP000240653"/>
    </source>
</evidence>
<dbReference type="Proteomes" id="UP000240653">
    <property type="component" value="Unassembled WGS sequence"/>
</dbReference>
<gene>
    <name evidence="2" type="ORF">C7I85_17085</name>
</gene>
<accession>A0A2P7SA11</accession>
<name>A0A2P7SA11_9HYPH</name>
<sequence length="69" mass="7278">MDDKADVVDELLVLAKDPAPFSQDELAEIALVAATEIMKLRGYQAGSVRSARRRSAGSGGHGISLPRAV</sequence>
<evidence type="ECO:0000313" key="2">
    <source>
        <dbReference type="EMBL" id="PSJ59324.1"/>
    </source>
</evidence>
<evidence type="ECO:0000256" key="1">
    <source>
        <dbReference type="SAM" id="MobiDB-lite"/>
    </source>
</evidence>
<organism evidence="2 3">
    <name type="scientific">Pseudaminobacter soli</name>
    <name type="common">ex Li et al. 2025</name>
    <dbReference type="NCBI Taxonomy" id="1295366"/>
    <lineage>
        <taxon>Bacteria</taxon>
        <taxon>Pseudomonadati</taxon>
        <taxon>Pseudomonadota</taxon>
        <taxon>Alphaproteobacteria</taxon>
        <taxon>Hyphomicrobiales</taxon>
        <taxon>Phyllobacteriaceae</taxon>
        <taxon>Pseudaminobacter</taxon>
    </lineage>
</organism>
<protein>
    <submittedName>
        <fullName evidence="2">Uncharacterized protein</fullName>
    </submittedName>
</protein>
<keyword evidence="3" id="KW-1185">Reference proteome</keyword>
<dbReference type="EMBL" id="PXYL01000008">
    <property type="protein sequence ID" value="PSJ59324.1"/>
    <property type="molecule type" value="Genomic_DNA"/>
</dbReference>
<comment type="caution">
    <text evidence="2">The sequence shown here is derived from an EMBL/GenBank/DDBJ whole genome shotgun (WGS) entry which is preliminary data.</text>
</comment>
<dbReference type="RefSeq" id="WP_106725209.1">
    <property type="nucleotide sequence ID" value="NZ_PXYL01000008.1"/>
</dbReference>